<comment type="caution">
    <text evidence="5">The sequence shown here is derived from an EMBL/GenBank/DDBJ whole genome shotgun (WGS) entry which is preliminary data.</text>
</comment>
<dbReference type="InterPro" id="IPR032808">
    <property type="entry name" value="DoxX"/>
</dbReference>
<comment type="subcellular location">
    <subcellularLocation>
        <location evidence="1">Membrane</location>
        <topology evidence="1">Multi-pass membrane protein</topology>
    </subcellularLocation>
</comment>
<evidence type="ECO:0000313" key="6">
    <source>
        <dbReference type="Proteomes" id="UP000451860"/>
    </source>
</evidence>
<dbReference type="AlphaFoldDB" id="A0A7J5UK11"/>
<dbReference type="Pfam" id="PF07681">
    <property type="entry name" value="DoxX"/>
    <property type="match status" value="1"/>
</dbReference>
<dbReference type="EMBL" id="WHJE01000145">
    <property type="protein sequence ID" value="KAE8762610.1"/>
    <property type="molecule type" value="Genomic_DNA"/>
</dbReference>
<protein>
    <submittedName>
        <fullName evidence="5">DoxX family membrane protein</fullName>
    </submittedName>
</protein>
<gene>
    <name evidence="5" type="ORF">GB883_18475</name>
</gene>
<dbReference type="Proteomes" id="UP000451860">
    <property type="component" value="Unassembled WGS sequence"/>
</dbReference>
<proteinExistence type="predicted"/>
<dbReference type="RefSeq" id="WP_152202064.1">
    <property type="nucleotide sequence ID" value="NZ_VUKF01000010.1"/>
</dbReference>
<dbReference type="OrthoDB" id="329282at2"/>
<dbReference type="GO" id="GO:0016020">
    <property type="term" value="C:membrane"/>
    <property type="evidence" value="ECO:0007669"/>
    <property type="project" value="UniProtKB-SubCell"/>
</dbReference>
<evidence type="ECO:0000256" key="1">
    <source>
        <dbReference type="ARBA" id="ARBA00004141"/>
    </source>
</evidence>
<keyword evidence="6" id="KW-1185">Reference proteome</keyword>
<evidence type="ECO:0000256" key="2">
    <source>
        <dbReference type="ARBA" id="ARBA00022692"/>
    </source>
</evidence>
<evidence type="ECO:0000256" key="3">
    <source>
        <dbReference type="ARBA" id="ARBA00022989"/>
    </source>
</evidence>
<reference evidence="5 6" key="1">
    <citation type="submission" date="2019-10" db="EMBL/GenBank/DDBJ databases">
        <title>Georgenia wutianyii sp. nov. and Georgenia yuyongxinii sp. nov. isolated from plateau pika (Ochotona curzoniae) in the Qinghai-Tibet plateau of China.</title>
        <authorList>
            <person name="Tian Z."/>
        </authorList>
    </citation>
    <scope>NUCLEOTIDE SEQUENCE [LARGE SCALE GENOMIC DNA]</scope>
    <source>
        <strain evidence="5 6">DSM 21501</strain>
    </source>
</reference>
<accession>A0A7J5UK11</accession>
<evidence type="ECO:0000313" key="5">
    <source>
        <dbReference type="EMBL" id="KAE8762610.1"/>
    </source>
</evidence>
<keyword evidence="4" id="KW-0472">Membrane</keyword>
<sequence>MSLVSPFARPALAAPFVVDGVDAVLHPDKHAEKLQRLEPTLRKAGVPAALYANPKLLTRVSGAVSAVAGLMLATGRSPRAAALTLAAINVPLTVVHNPVWAANGGQQRREYLSGLLRGVGLGGGLLFAAAYRGGKPSWAWRVENARGQRSELREAKAALKERYKD</sequence>
<keyword evidence="3" id="KW-1133">Transmembrane helix</keyword>
<organism evidence="5 6">
    <name type="scientific">Georgenia thermotolerans</name>
    <dbReference type="NCBI Taxonomy" id="527326"/>
    <lineage>
        <taxon>Bacteria</taxon>
        <taxon>Bacillati</taxon>
        <taxon>Actinomycetota</taxon>
        <taxon>Actinomycetes</taxon>
        <taxon>Micrococcales</taxon>
        <taxon>Bogoriellaceae</taxon>
        <taxon>Georgenia</taxon>
    </lineage>
</organism>
<keyword evidence="2" id="KW-0812">Transmembrane</keyword>
<name>A0A7J5UK11_9MICO</name>
<evidence type="ECO:0000256" key="4">
    <source>
        <dbReference type="ARBA" id="ARBA00023136"/>
    </source>
</evidence>